<gene>
    <name evidence="1" type="ORF">E2C01_053913</name>
</gene>
<sequence>MLYWNYCPPLTPSNDVLAAPPQGGRGACFVPMVLNASFVCVTRTLTAATQCLPGVIPQCLPACASPSVPHDLTLNAAA</sequence>
<organism evidence="1 2">
    <name type="scientific">Portunus trituberculatus</name>
    <name type="common">Swimming crab</name>
    <name type="synonym">Neptunus trituberculatus</name>
    <dbReference type="NCBI Taxonomy" id="210409"/>
    <lineage>
        <taxon>Eukaryota</taxon>
        <taxon>Metazoa</taxon>
        <taxon>Ecdysozoa</taxon>
        <taxon>Arthropoda</taxon>
        <taxon>Crustacea</taxon>
        <taxon>Multicrustacea</taxon>
        <taxon>Malacostraca</taxon>
        <taxon>Eumalacostraca</taxon>
        <taxon>Eucarida</taxon>
        <taxon>Decapoda</taxon>
        <taxon>Pleocyemata</taxon>
        <taxon>Brachyura</taxon>
        <taxon>Eubrachyura</taxon>
        <taxon>Portunoidea</taxon>
        <taxon>Portunidae</taxon>
        <taxon>Portuninae</taxon>
        <taxon>Portunus</taxon>
    </lineage>
</organism>
<evidence type="ECO:0000313" key="1">
    <source>
        <dbReference type="EMBL" id="MPC59884.1"/>
    </source>
</evidence>
<reference evidence="1 2" key="1">
    <citation type="submission" date="2019-05" db="EMBL/GenBank/DDBJ databases">
        <title>Another draft genome of Portunus trituberculatus and its Hox gene families provides insights of decapod evolution.</title>
        <authorList>
            <person name="Jeong J.-H."/>
            <person name="Song I."/>
            <person name="Kim S."/>
            <person name="Choi T."/>
            <person name="Kim D."/>
            <person name="Ryu S."/>
            <person name="Kim W."/>
        </authorList>
    </citation>
    <scope>NUCLEOTIDE SEQUENCE [LARGE SCALE GENOMIC DNA]</scope>
    <source>
        <tissue evidence="1">Muscle</tissue>
    </source>
</reference>
<protein>
    <submittedName>
        <fullName evidence="1">Uncharacterized protein</fullName>
    </submittedName>
</protein>
<dbReference type="Proteomes" id="UP000324222">
    <property type="component" value="Unassembled WGS sequence"/>
</dbReference>
<dbReference type="AlphaFoldDB" id="A0A5B7GTK4"/>
<keyword evidence="2" id="KW-1185">Reference proteome</keyword>
<name>A0A5B7GTK4_PORTR</name>
<proteinExistence type="predicted"/>
<evidence type="ECO:0000313" key="2">
    <source>
        <dbReference type="Proteomes" id="UP000324222"/>
    </source>
</evidence>
<dbReference type="EMBL" id="VSRR010016953">
    <property type="protein sequence ID" value="MPC59884.1"/>
    <property type="molecule type" value="Genomic_DNA"/>
</dbReference>
<comment type="caution">
    <text evidence="1">The sequence shown here is derived from an EMBL/GenBank/DDBJ whole genome shotgun (WGS) entry which is preliminary data.</text>
</comment>
<accession>A0A5B7GTK4</accession>